<dbReference type="SUPFAM" id="SSF53850">
    <property type="entry name" value="Periplasmic binding protein-like II"/>
    <property type="match status" value="1"/>
</dbReference>
<dbReference type="Gene3D" id="1.10.10.10">
    <property type="entry name" value="Winged helix-like DNA-binding domain superfamily/Winged helix DNA-binding domain"/>
    <property type="match status" value="1"/>
</dbReference>
<proteinExistence type="inferred from homology"/>
<sequence length="340" mass="37595">MLEGIIHDIDDNSFFETCNNPGIKKRMSMDTLQNMRIFVRVVEAGSFTGAARRLNSTTACASRAVSDLEARLRTRLLNRTTRRMALTQAGKRYLNSCEQILACVDQAEVEASDALPRLSGKLKVHAITGFGQNYVVPAVGEFRRRFPDVSVELTLTQPTPDLLEEGYDVALVLAPALPTSGYVSHYLASTFSIACASPRYLEQRGVPRTPSDLAAHTCLQLVTPEAPPAQWRFSGPSGEETINLKQTKFRVNVADALAVALREGMGVGLLPIYTAMHGLRSGELAWILPDYTSRALGVYAIHPSRSHTGTKVRLWVEMLREQLPSTLMQDESELRKFSRS</sequence>
<dbReference type="InterPro" id="IPR036390">
    <property type="entry name" value="WH_DNA-bd_sf"/>
</dbReference>
<keyword evidence="4" id="KW-0804">Transcription</keyword>
<dbReference type="PANTHER" id="PTHR30537:SF5">
    <property type="entry name" value="HTH-TYPE TRANSCRIPTIONAL ACTIVATOR TTDR-RELATED"/>
    <property type="match status" value="1"/>
</dbReference>
<dbReference type="Gene3D" id="3.40.190.290">
    <property type="match status" value="1"/>
</dbReference>
<dbReference type="Pfam" id="PF00126">
    <property type="entry name" value="HTH_1"/>
    <property type="match status" value="1"/>
</dbReference>
<dbReference type="FunFam" id="1.10.10.10:FF:000001">
    <property type="entry name" value="LysR family transcriptional regulator"/>
    <property type="match status" value="1"/>
</dbReference>
<dbReference type="Pfam" id="PF03466">
    <property type="entry name" value="LysR_substrate"/>
    <property type="match status" value="1"/>
</dbReference>
<name>A0A2V4TTS1_9BURK</name>
<gene>
    <name evidence="6" type="ORF">C7410_1136</name>
</gene>
<evidence type="ECO:0000313" key="7">
    <source>
        <dbReference type="Proteomes" id="UP000247772"/>
    </source>
</evidence>
<dbReference type="PANTHER" id="PTHR30537">
    <property type="entry name" value="HTH-TYPE TRANSCRIPTIONAL REGULATOR"/>
    <property type="match status" value="1"/>
</dbReference>
<protein>
    <submittedName>
        <fullName evidence="6">LysR family transcriptional regulator</fullName>
    </submittedName>
</protein>
<keyword evidence="2" id="KW-0805">Transcription regulation</keyword>
<comment type="similarity">
    <text evidence="1">Belongs to the LysR transcriptional regulatory family.</text>
</comment>
<evidence type="ECO:0000256" key="2">
    <source>
        <dbReference type="ARBA" id="ARBA00023015"/>
    </source>
</evidence>
<evidence type="ECO:0000256" key="4">
    <source>
        <dbReference type="ARBA" id="ARBA00023163"/>
    </source>
</evidence>
<dbReference type="EMBL" id="QJSQ01000013">
    <property type="protein sequence ID" value="PYE21583.1"/>
    <property type="molecule type" value="Genomic_DNA"/>
</dbReference>
<dbReference type="InterPro" id="IPR005119">
    <property type="entry name" value="LysR_subst-bd"/>
</dbReference>
<evidence type="ECO:0000256" key="1">
    <source>
        <dbReference type="ARBA" id="ARBA00009437"/>
    </source>
</evidence>
<evidence type="ECO:0000256" key="3">
    <source>
        <dbReference type="ARBA" id="ARBA00023125"/>
    </source>
</evidence>
<reference evidence="6 7" key="1">
    <citation type="submission" date="2018-06" db="EMBL/GenBank/DDBJ databases">
        <title>Genomic Encyclopedia of Type Strains, Phase IV (KMG-V): Genome sequencing to study the core and pangenomes of soil and plant-associated prokaryotes.</title>
        <authorList>
            <person name="Whitman W."/>
        </authorList>
    </citation>
    <scope>NUCLEOTIDE SEQUENCE [LARGE SCALE GENOMIC DNA]</scope>
    <source>
        <strain evidence="6 7">SRCL-318</strain>
    </source>
</reference>
<dbReference type="InterPro" id="IPR036388">
    <property type="entry name" value="WH-like_DNA-bd_sf"/>
</dbReference>
<comment type="caution">
    <text evidence="6">The sequence shown here is derived from an EMBL/GenBank/DDBJ whole genome shotgun (WGS) entry which is preliminary data.</text>
</comment>
<evidence type="ECO:0000313" key="6">
    <source>
        <dbReference type="EMBL" id="PYE21583.1"/>
    </source>
</evidence>
<accession>A0A2V4TTS1</accession>
<dbReference type="AlphaFoldDB" id="A0A2V4TTS1"/>
<organism evidence="6 7">
    <name type="scientific">Paraburkholderia silvatlantica</name>
    <dbReference type="NCBI Taxonomy" id="321895"/>
    <lineage>
        <taxon>Bacteria</taxon>
        <taxon>Pseudomonadati</taxon>
        <taxon>Pseudomonadota</taxon>
        <taxon>Betaproteobacteria</taxon>
        <taxon>Burkholderiales</taxon>
        <taxon>Burkholderiaceae</taxon>
        <taxon>Paraburkholderia</taxon>
    </lineage>
</organism>
<dbReference type="GO" id="GO:0003700">
    <property type="term" value="F:DNA-binding transcription factor activity"/>
    <property type="evidence" value="ECO:0007669"/>
    <property type="project" value="InterPro"/>
</dbReference>
<dbReference type="CDD" id="cd08422">
    <property type="entry name" value="PBP2_CrgA_like"/>
    <property type="match status" value="1"/>
</dbReference>
<keyword evidence="3" id="KW-0238">DNA-binding</keyword>
<dbReference type="GO" id="GO:0003677">
    <property type="term" value="F:DNA binding"/>
    <property type="evidence" value="ECO:0007669"/>
    <property type="project" value="UniProtKB-KW"/>
</dbReference>
<dbReference type="InterPro" id="IPR000847">
    <property type="entry name" value="LysR_HTH_N"/>
</dbReference>
<dbReference type="InterPro" id="IPR058163">
    <property type="entry name" value="LysR-type_TF_proteobact-type"/>
</dbReference>
<dbReference type="PROSITE" id="PS50931">
    <property type="entry name" value="HTH_LYSR"/>
    <property type="match status" value="1"/>
</dbReference>
<dbReference type="SUPFAM" id="SSF46785">
    <property type="entry name" value="Winged helix' DNA-binding domain"/>
    <property type="match status" value="1"/>
</dbReference>
<evidence type="ECO:0000259" key="5">
    <source>
        <dbReference type="PROSITE" id="PS50931"/>
    </source>
</evidence>
<feature type="domain" description="HTH lysR-type" evidence="5">
    <location>
        <begin position="30"/>
        <end position="87"/>
    </location>
</feature>
<dbReference type="Proteomes" id="UP000247772">
    <property type="component" value="Unassembled WGS sequence"/>
</dbReference>